<gene>
    <name evidence="2" type="ORF">JYZ213_LOCUS16463</name>
    <name evidence="3" type="ORF">OXD698_LOCUS12258</name>
</gene>
<dbReference type="Proteomes" id="UP000663844">
    <property type="component" value="Unassembled WGS sequence"/>
</dbReference>
<dbReference type="EMBL" id="CAJOAZ010000709">
    <property type="protein sequence ID" value="CAF3700662.1"/>
    <property type="molecule type" value="Genomic_DNA"/>
</dbReference>
<organism evidence="2 4">
    <name type="scientific">Adineta steineri</name>
    <dbReference type="NCBI Taxonomy" id="433720"/>
    <lineage>
        <taxon>Eukaryota</taxon>
        <taxon>Metazoa</taxon>
        <taxon>Spiralia</taxon>
        <taxon>Gnathifera</taxon>
        <taxon>Rotifera</taxon>
        <taxon>Eurotatoria</taxon>
        <taxon>Bdelloidea</taxon>
        <taxon>Adinetida</taxon>
        <taxon>Adinetidae</taxon>
        <taxon>Adineta</taxon>
    </lineage>
</organism>
<dbReference type="AlphaFoldDB" id="A0A814HJB6"/>
<dbReference type="Proteomes" id="UP000663845">
    <property type="component" value="Unassembled WGS sequence"/>
</dbReference>
<evidence type="ECO:0000313" key="4">
    <source>
        <dbReference type="Proteomes" id="UP000663845"/>
    </source>
</evidence>
<sequence>MQLILNKSRISKRLLLLVIFCACLLTIVVYTNFINISPYSFNISHNYTSKYPYIALIVDDRATQLLANAVINVLQHIPIDWKVQIMTPYQHWLFYNKSSLSSLIQTNRVFLTPLEQTQNSLSSDEFINFILTSVSFWHQVQGDKVLFFQIDSVLCSNSLYNLTDFLQYDFIGAPWYIGGCCNGGLSIRNRQKILQMLESGHIHYRLHELNEDGWFTKNLPYFNGYVAPISIAKRFAIETIYHSRPFAVHKPHTSTIGRANMKHLCNECPEVNTITSYCQTFK</sequence>
<proteinExistence type="predicted"/>
<dbReference type="InterPro" id="IPR043729">
    <property type="entry name" value="DUF5672"/>
</dbReference>
<accession>A0A814HJB6</accession>
<name>A0A814HJB6_9BILA</name>
<dbReference type="EMBL" id="CAJNOG010000148">
    <property type="protein sequence ID" value="CAF1009763.1"/>
    <property type="molecule type" value="Genomic_DNA"/>
</dbReference>
<evidence type="ECO:0000313" key="3">
    <source>
        <dbReference type="EMBL" id="CAF3700662.1"/>
    </source>
</evidence>
<comment type="caution">
    <text evidence="2">The sequence shown here is derived from an EMBL/GenBank/DDBJ whole genome shotgun (WGS) entry which is preliminary data.</text>
</comment>
<feature type="domain" description="DUF5672" evidence="1">
    <location>
        <begin position="119"/>
        <end position="249"/>
    </location>
</feature>
<protein>
    <recommendedName>
        <fullName evidence="1">DUF5672 domain-containing protein</fullName>
    </recommendedName>
</protein>
<dbReference type="Pfam" id="PF18922">
    <property type="entry name" value="DUF5672"/>
    <property type="match status" value="1"/>
</dbReference>
<evidence type="ECO:0000313" key="2">
    <source>
        <dbReference type="EMBL" id="CAF1009763.1"/>
    </source>
</evidence>
<evidence type="ECO:0000259" key="1">
    <source>
        <dbReference type="Pfam" id="PF18922"/>
    </source>
</evidence>
<reference evidence="2" key="1">
    <citation type="submission" date="2021-02" db="EMBL/GenBank/DDBJ databases">
        <authorList>
            <person name="Nowell W R."/>
        </authorList>
    </citation>
    <scope>NUCLEOTIDE SEQUENCE</scope>
</reference>